<proteinExistence type="predicted"/>
<dbReference type="GeneID" id="3664181"/>
<reference evidence="2 3" key="2">
    <citation type="journal article" date="2005" name="Science">
        <title>The genome of the African trypanosome Trypanosoma brucei.</title>
        <authorList>
            <person name="Berriman M."/>
            <person name="Ghedin E."/>
            <person name="Hertz-Fowler C."/>
            <person name="Blandin G."/>
            <person name="Renauld H."/>
            <person name="Bartholomeu D.C."/>
            <person name="Lennard N.J."/>
            <person name="Caler E."/>
            <person name="Hamlin N.E."/>
            <person name="Haas B."/>
            <person name="Bohme U."/>
            <person name="Hannick L."/>
            <person name="Aslett M.A."/>
            <person name="Shallom J."/>
            <person name="Marcello L."/>
            <person name="Hou L."/>
            <person name="Wickstead B."/>
            <person name="Alsmark U.C."/>
            <person name="Arrowsmith C."/>
            <person name="Atkin R.J."/>
            <person name="Barron A.J."/>
            <person name="Bringaud F."/>
            <person name="Brooks K."/>
            <person name="Carrington M."/>
            <person name="Cherevach I."/>
            <person name="Chillingworth T.J."/>
            <person name="Churcher C."/>
            <person name="Clark L.N."/>
            <person name="Corton C.H."/>
            <person name="Cronin A."/>
            <person name="Davies R.M."/>
            <person name="Doggett J."/>
            <person name="Djikeng A."/>
            <person name="Feldblyum T."/>
            <person name="Field M.C."/>
            <person name="Fraser A."/>
            <person name="Goodhead I."/>
            <person name="Hance Z."/>
            <person name="Harper D."/>
            <person name="Harris B.R."/>
            <person name="Hauser H."/>
            <person name="Hostetler J."/>
            <person name="Ivens A."/>
            <person name="Jagels K."/>
            <person name="Johnson D."/>
            <person name="Johnson J."/>
            <person name="Jones K."/>
            <person name="Kerhornou A.X."/>
            <person name="Koo H."/>
            <person name="Larke N."/>
            <person name="Landfear S."/>
            <person name="Larkin C."/>
            <person name="Leech V."/>
            <person name="Line A."/>
            <person name="Lord A."/>
            <person name="Macleod A."/>
            <person name="Mooney P.J."/>
            <person name="Moule S."/>
            <person name="Martin D.M."/>
            <person name="Morgan G.W."/>
            <person name="Mungall K."/>
            <person name="Norbertczak H."/>
            <person name="Ormond D."/>
            <person name="Pai G."/>
            <person name="Peacock C.S."/>
            <person name="Peterson J."/>
            <person name="Quail M.A."/>
            <person name="Rabbinowitsch E."/>
            <person name="Rajandream M.A."/>
            <person name="Reitter C."/>
            <person name="Salzberg S.L."/>
            <person name="Sanders M."/>
            <person name="Schobel S."/>
            <person name="Sharp S."/>
            <person name="Simmonds M."/>
            <person name="Simpson A.J."/>
            <person name="Tallon L."/>
            <person name="Turner C.M."/>
            <person name="Tait A."/>
            <person name="Tivey A.R."/>
            <person name="Van Aken S."/>
            <person name="Walker D."/>
            <person name="Wanless D."/>
            <person name="Wang S."/>
            <person name="White B."/>
            <person name="White O."/>
            <person name="Whitehead S."/>
            <person name="Woodward J."/>
            <person name="Wortman J."/>
            <person name="Adams M.D."/>
            <person name="Embley T.M."/>
            <person name="Gull K."/>
            <person name="Ullu E."/>
            <person name="Barry J.D."/>
            <person name="Fairlamb A.H."/>
            <person name="Opperdoes F."/>
            <person name="Barrell B.G."/>
            <person name="Donelson J.E."/>
            <person name="Hall N."/>
            <person name="Fraser C.M."/>
            <person name="Melville S.E."/>
            <person name="El-Sayed N.M."/>
        </authorList>
    </citation>
    <scope>NUCLEOTIDE SEQUENCE [LARGE SCALE GENOMIC DNA]</scope>
    <source>
        <strain evidence="2 3">927/4 GUTat10.1</strain>
    </source>
</reference>
<evidence type="ECO:0000256" key="1">
    <source>
        <dbReference type="SAM" id="MobiDB-lite"/>
    </source>
</evidence>
<dbReference type="PaxDb" id="5691-EAN79310"/>
<evidence type="ECO:0000313" key="2">
    <source>
        <dbReference type="EMBL" id="EAN79310.1"/>
    </source>
</evidence>
<dbReference type="GO" id="GO:0120119">
    <property type="term" value="C:flagellum attachment zone"/>
    <property type="evidence" value="ECO:0006056"/>
    <property type="project" value="Others"/>
</dbReference>
<dbReference type="AlphaFoldDB" id="Q386H1"/>
<keyword evidence="3" id="KW-1185">Reference proteome</keyword>
<protein>
    <submittedName>
        <fullName evidence="2">Uncharacterized protein</fullName>
    </submittedName>
</protein>
<dbReference type="InParanoid" id="Q386H1"/>
<feature type="region of interest" description="Disordered" evidence="1">
    <location>
        <begin position="1"/>
        <end position="104"/>
    </location>
</feature>
<sequence length="312" mass="34880">MEGRGGEDPYMPPLRRRPGTRRDYQPLYASDASRGPRSRPNTARCHSQRPAPPSVRWRSPDHLNTSYRETDTSSIMRATPRTGRTHVAEERTSRHQQRRCQSATPPVTRSVLSWDLQVLDGVELGFSDPGSLRLLELQVPCSTSANLFGTHERSKTFIPGDPVGLKLRRDAMSIHPSRPRDLCFLSPAAAKRNNIPLSLGNIGDGTIATIPYYRVSRISRCRFASTDRRIVVRLTGTTGLVLTLAFTDKALYTTAMKVITGYCSNCDRRPDGVRCSSPARNMSHPEGEGRYVCFAEPEVRTLRSSRANGYTY</sequence>
<organism evidence="2 3">
    <name type="scientific">Trypanosoma brucei brucei (strain 927/4 GUTat10.1)</name>
    <dbReference type="NCBI Taxonomy" id="185431"/>
    <lineage>
        <taxon>Eukaryota</taxon>
        <taxon>Discoba</taxon>
        <taxon>Euglenozoa</taxon>
        <taxon>Kinetoplastea</taxon>
        <taxon>Metakinetoplastina</taxon>
        <taxon>Trypanosomatida</taxon>
        <taxon>Trypanosomatidae</taxon>
        <taxon>Trypanosoma</taxon>
    </lineage>
</organism>
<dbReference type="GO" id="GO:0051286">
    <property type="term" value="C:cell tip"/>
    <property type="evidence" value="ECO:0006056"/>
    <property type="project" value="Others"/>
</dbReference>
<reference evidence="2 3" key="1">
    <citation type="journal article" date="2005" name="Science">
        <title>Comparative genomics of trypanosomatid parasitic protozoa.</title>
        <authorList>
            <person name="El-Sayed N.M."/>
            <person name="Myler P.J."/>
            <person name="Blandin G."/>
            <person name="Berriman M."/>
            <person name="Crabtree J."/>
            <person name="Aggarwal G."/>
            <person name="Caler E."/>
            <person name="Renauld H."/>
            <person name="Worthey E.A."/>
            <person name="Hertz-Fowler C."/>
            <person name="Ghedin E."/>
            <person name="Peacock C."/>
            <person name="Bartholomeu D.C."/>
            <person name="Haas B.J."/>
            <person name="Tran A.N."/>
            <person name="Wortman J.R."/>
            <person name="Alsmark U.C."/>
            <person name="Angiuoli S."/>
            <person name="Anupama A."/>
            <person name="Badger J."/>
            <person name="Bringaud F."/>
            <person name="Cadag E."/>
            <person name="Carlton J.M."/>
            <person name="Cerqueira G.C."/>
            <person name="Creasy T."/>
            <person name="Delcher A.L."/>
            <person name="Djikeng A."/>
            <person name="Embley T.M."/>
            <person name="Hauser C."/>
            <person name="Ivens A.C."/>
            <person name="Kummerfeld S.K."/>
            <person name="Pereira-Leal J.B."/>
            <person name="Nilsson D."/>
            <person name="Peterson J."/>
            <person name="Salzberg S.L."/>
            <person name="Shallom J."/>
            <person name="Silva J.C."/>
            <person name="Sundaram J."/>
            <person name="Westenberger S."/>
            <person name="White O."/>
            <person name="Melville S.E."/>
            <person name="Donelson J.E."/>
            <person name="Andersson B."/>
            <person name="Stuart K.D."/>
            <person name="Hall N."/>
        </authorList>
    </citation>
    <scope>NUCLEOTIDE SEQUENCE [LARGE SCALE GENOMIC DNA]</scope>
    <source>
        <strain evidence="2 3">927/4 GUTat10.1</strain>
    </source>
</reference>
<dbReference type="RefSeq" id="XP_828422.1">
    <property type="nucleotide sequence ID" value="XM_823329.1"/>
</dbReference>
<accession>Q386H1</accession>
<gene>
    <name evidence="2" type="ORF">Tb11.02.0890</name>
</gene>
<dbReference type="EMBL" id="CH464491">
    <property type="protein sequence ID" value="EAN79310.1"/>
    <property type="molecule type" value="Genomic_DNA"/>
</dbReference>
<dbReference type="Proteomes" id="UP000008524">
    <property type="component" value="Chromosome 11"/>
</dbReference>
<dbReference type="OrthoDB" id="244644at2759"/>
<evidence type="ECO:0000313" key="3">
    <source>
        <dbReference type="Proteomes" id="UP000008524"/>
    </source>
</evidence>
<dbReference type="VEuPathDB" id="TriTrypDB:Tb927.11.3400"/>
<dbReference type="KEGG" id="tbr:Tb11.02.0890"/>
<name>Q386H1_TRYB2</name>
<feature type="compositionally biased region" description="Polar residues" evidence="1">
    <location>
        <begin position="62"/>
        <end position="76"/>
    </location>
</feature>